<reference evidence="1 2" key="1">
    <citation type="submission" date="2021-06" db="EMBL/GenBank/DDBJ databases">
        <title>Whole genome sequence of Paenibacillus sophorae DSM23020 for comparative genomics.</title>
        <authorList>
            <person name="Kim M.-J."/>
            <person name="Lee G."/>
            <person name="Shin J.-H."/>
        </authorList>
    </citation>
    <scope>NUCLEOTIDE SEQUENCE [LARGE SCALE GENOMIC DNA]</scope>
    <source>
        <strain evidence="1 2">DSM 23020</strain>
    </source>
</reference>
<sequence length="13" mass="1460">MDTESFDDEDVAS</sequence>
<proteinExistence type="predicted"/>
<evidence type="ECO:0000313" key="2">
    <source>
        <dbReference type="Proteomes" id="UP000683429"/>
    </source>
</evidence>
<dbReference type="EMBL" id="CP076607">
    <property type="protein sequence ID" value="QWU18252.1"/>
    <property type="molecule type" value="Genomic_DNA"/>
</dbReference>
<dbReference type="Proteomes" id="UP000683429">
    <property type="component" value="Chromosome"/>
</dbReference>
<gene>
    <name evidence="1" type="ORF">KP014_09555</name>
</gene>
<protein>
    <submittedName>
        <fullName evidence="1">Uncharacterized protein</fullName>
    </submittedName>
</protein>
<keyword evidence="2" id="KW-1185">Reference proteome</keyword>
<organism evidence="1 2">
    <name type="scientific">Paenibacillus sophorae</name>
    <dbReference type="NCBI Taxonomy" id="1333845"/>
    <lineage>
        <taxon>Bacteria</taxon>
        <taxon>Bacillati</taxon>
        <taxon>Bacillota</taxon>
        <taxon>Bacilli</taxon>
        <taxon>Bacillales</taxon>
        <taxon>Paenibacillaceae</taxon>
        <taxon>Paenibacillus</taxon>
    </lineage>
</organism>
<accession>A0ABX8HKI8</accession>
<evidence type="ECO:0000313" key="1">
    <source>
        <dbReference type="EMBL" id="QWU18252.1"/>
    </source>
</evidence>
<name>A0ABX8HKI8_9BACL</name>